<keyword evidence="4" id="KW-1185">Reference proteome</keyword>
<accession>A0ABW5E770</accession>
<dbReference type="Pfam" id="PF00085">
    <property type="entry name" value="Thioredoxin"/>
    <property type="match status" value="1"/>
</dbReference>
<dbReference type="SUPFAM" id="SSF52833">
    <property type="entry name" value="Thioredoxin-like"/>
    <property type="match status" value="1"/>
</dbReference>
<dbReference type="Gene3D" id="3.40.30.10">
    <property type="entry name" value="Glutaredoxin"/>
    <property type="match status" value="1"/>
</dbReference>
<dbReference type="CDD" id="cd02947">
    <property type="entry name" value="TRX_family"/>
    <property type="match status" value="1"/>
</dbReference>
<dbReference type="PANTHER" id="PTHR45663">
    <property type="entry name" value="GEO12009P1"/>
    <property type="match status" value="1"/>
</dbReference>
<feature type="compositionally biased region" description="Polar residues" evidence="1">
    <location>
        <begin position="198"/>
        <end position="210"/>
    </location>
</feature>
<sequence>MGDITGSNVPDERREGIERVHKATISEAKQWLSEPNVLVVLDFYSKNCPLCKEMSPSIEKMAKKFGSKAAVMRLNVGEPGETAKVATEEYNVSQTPELKFYLNGKELKAVEGLQSEEELEALFEKYTGKISDDKEFVMKDGFMPGQKAQSVEEMMMRISKDELPQGVTRVKMTGEEIILTEKSPSAILSNGGAPPAVQTINTSYKPQSSQGKKEMTSTERAMQHSMGKAPIPK</sequence>
<dbReference type="PROSITE" id="PS51352">
    <property type="entry name" value="THIOREDOXIN_2"/>
    <property type="match status" value="1"/>
</dbReference>
<dbReference type="InterPro" id="IPR013766">
    <property type="entry name" value="Thioredoxin_domain"/>
</dbReference>
<evidence type="ECO:0000313" key="3">
    <source>
        <dbReference type="EMBL" id="MFD2277265.1"/>
    </source>
</evidence>
<protein>
    <submittedName>
        <fullName evidence="3">Thioredoxin family protein</fullName>
    </submittedName>
</protein>
<organism evidence="3 4">
    <name type="scientific">Rubritalea spongiae</name>
    <dbReference type="NCBI Taxonomy" id="430797"/>
    <lineage>
        <taxon>Bacteria</taxon>
        <taxon>Pseudomonadati</taxon>
        <taxon>Verrucomicrobiota</taxon>
        <taxon>Verrucomicrobiia</taxon>
        <taxon>Verrucomicrobiales</taxon>
        <taxon>Rubritaleaceae</taxon>
        <taxon>Rubritalea</taxon>
    </lineage>
</organism>
<evidence type="ECO:0000313" key="4">
    <source>
        <dbReference type="Proteomes" id="UP001597297"/>
    </source>
</evidence>
<proteinExistence type="predicted"/>
<feature type="domain" description="Thioredoxin" evidence="2">
    <location>
        <begin position="3"/>
        <end position="128"/>
    </location>
</feature>
<name>A0ABW5E770_9BACT</name>
<evidence type="ECO:0000256" key="1">
    <source>
        <dbReference type="SAM" id="MobiDB-lite"/>
    </source>
</evidence>
<dbReference type="RefSeq" id="WP_377093951.1">
    <property type="nucleotide sequence ID" value="NZ_JBHSJM010000001.1"/>
</dbReference>
<dbReference type="PANTHER" id="PTHR45663:SF11">
    <property type="entry name" value="GEO12009P1"/>
    <property type="match status" value="1"/>
</dbReference>
<dbReference type="InterPro" id="IPR036249">
    <property type="entry name" value="Thioredoxin-like_sf"/>
</dbReference>
<gene>
    <name evidence="3" type="ORF">ACFSQZ_12360</name>
</gene>
<evidence type="ECO:0000259" key="2">
    <source>
        <dbReference type="PROSITE" id="PS51352"/>
    </source>
</evidence>
<comment type="caution">
    <text evidence="3">The sequence shown here is derived from an EMBL/GenBank/DDBJ whole genome shotgun (WGS) entry which is preliminary data.</text>
</comment>
<dbReference type="Proteomes" id="UP001597297">
    <property type="component" value="Unassembled WGS sequence"/>
</dbReference>
<feature type="region of interest" description="Disordered" evidence="1">
    <location>
        <begin position="186"/>
        <end position="233"/>
    </location>
</feature>
<dbReference type="EMBL" id="JBHUJC010000041">
    <property type="protein sequence ID" value="MFD2277265.1"/>
    <property type="molecule type" value="Genomic_DNA"/>
</dbReference>
<reference evidence="4" key="1">
    <citation type="journal article" date="2019" name="Int. J. Syst. Evol. Microbiol.">
        <title>The Global Catalogue of Microorganisms (GCM) 10K type strain sequencing project: providing services to taxonomists for standard genome sequencing and annotation.</title>
        <authorList>
            <consortium name="The Broad Institute Genomics Platform"/>
            <consortium name="The Broad Institute Genome Sequencing Center for Infectious Disease"/>
            <person name="Wu L."/>
            <person name="Ma J."/>
        </authorList>
    </citation>
    <scope>NUCLEOTIDE SEQUENCE [LARGE SCALE GENOMIC DNA]</scope>
    <source>
        <strain evidence="4">JCM 16545</strain>
    </source>
</reference>